<organism evidence="5 6">
    <name type="scientific">Chitinivibrio alkaliphilus ACht1</name>
    <dbReference type="NCBI Taxonomy" id="1313304"/>
    <lineage>
        <taxon>Bacteria</taxon>
        <taxon>Pseudomonadati</taxon>
        <taxon>Fibrobacterota</taxon>
        <taxon>Chitinivibrionia</taxon>
        <taxon>Chitinivibrionales</taxon>
        <taxon>Chitinivibrionaceae</taxon>
        <taxon>Chitinivibrio</taxon>
    </lineage>
</organism>
<dbReference type="Proteomes" id="UP000017148">
    <property type="component" value="Unassembled WGS sequence"/>
</dbReference>
<feature type="domain" description="Solute-binding protein family 5" evidence="4">
    <location>
        <begin position="99"/>
        <end position="483"/>
    </location>
</feature>
<evidence type="ECO:0000256" key="1">
    <source>
        <dbReference type="ARBA" id="ARBA00005695"/>
    </source>
</evidence>
<dbReference type="GO" id="GO:1904680">
    <property type="term" value="F:peptide transmembrane transporter activity"/>
    <property type="evidence" value="ECO:0007669"/>
    <property type="project" value="TreeGrafter"/>
</dbReference>
<protein>
    <submittedName>
        <fullName evidence="5">ABC-type transport system, periplasmic component</fullName>
    </submittedName>
</protein>
<dbReference type="CDD" id="cd08500">
    <property type="entry name" value="PBP2_NikA_DppA_OppA_like_4"/>
    <property type="match status" value="1"/>
</dbReference>
<dbReference type="OrthoDB" id="9772924at2"/>
<proteinExistence type="inferred from homology"/>
<keyword evidence="6" id="KW-1185">Reference proteome</keyword>
<evidence type="ECO:0000256" key="2">
    <source>
        <dbReference type="ARBA" id="ARBA00022448"/>
    </source>
</evidence>
<dbReference type="InterPro" id="IPR030678">
    <property type="entry name" value="Peptide/Ni-bd"/>
</dbReference>
<reference evidence="5 6" key="1">
    <citation type="journal article" date="2013" name="Environ. Microbiol.">
        <title>Genome analysis of Chitinivibrio alkaliphilus gen. nov., sp. nov., a novel extremely haloalkaliphilic anaerobic chitinolytic bacterium from the candidate phylum Termite Group 3.</title>
        <authorList>
            <person name="Sorokin D.Y."/>
            <person name="Gumerov V.M."/>
            <person name="Rakitin A.L."/>
            <person name="Beletsky A.V."/>
            <person name="Damste J.S."/>
            <person name="Muyzer G."/>
            <person name="Mardanov A.V."/>
            <person name="Ravin N.V."/>
        </authorList>
    </citation>
    <scope>NUCLEOTIDE SEQUENCE [LARGE SCALE GENOMIC DNA]</scope>
    <source>
        <strain evidence="5 6">ACht1</strain>
    </source>
</reference>
<comment type="caution">
    <text evidence="5">The sequence shown here is derived from an EMBL/GenBank/DDBJ whole genome shotgun (WGS) entry which is preliminary data.</text>
</comment>
<dbReference type="InterPro" id="IPR039424">
    <property type="entry name" value="SBP_5"/>
</dbReference>
<dbReference type="GO" id="GO:0015833">
    <property type="term" value="P:peptide transport"/>
    <property type="evidence" value="ECO:0007669"/>
    <property type="project" value="TreeGrafter"/>
</dbReference>
<name>U7D351_9BACT</name>
<dbReference type="PIRSF" id="PIRSF002741">
    <property type="entry name" value="MppA"/>
    <property type="match status" value="1"/>
</dbReference>
<keyword evidence="3" id="KW-0732">Signal</keyword>
<evidence type="ECO:0000259" key="4">
    <source>
        <dbReference type="Pfam" id="PF00496"/>
    </source>
</evidence>
<dbReference type="Pfam" id="PF00496">
    <property type="entry name" value="SBP_bac_5"/>
    <property type="match status" value="1"/>
</dbReference>
<dbReference type="eggNOG" id="COG0747">
    <property type="taxonomic scope" value="Bacteria"/>
</dbReference>
<dbReference type="STRING" id="1313304.CALK_2178"/>
<dbReference type="Gene3D" id="3.40.190.10">
    <property type="entry name" value="Periplasmic binding protein-like II"/>
    <property type="match status" value="1"/>
</dbReference>
<dbReference type="RefSeq" id="WP_022637554.1">
    <property type="nucleotide sequence ID" value="NZ_ASJR01000025.1"/>
</dbReference>
<dbReference type="Gene3D" id="3.90.76.10">
    <property type="entry name" value="Dipeptide-binding Protein, Domain 1"/>
    <property type="match status" value="1"/>
</dbReference>
<dbReference type="Gene3D" id="3.10.105.10">
    <property type="entry name" value="Dipeptide-binding Protein, Domain 3"/>
    <property type="match status" value="1"/>
</dbReference>
<evidence type="ECO:0000256" key="3">
    <source>
        <dbReference type="ARBA" id="ARBA00022729"/>
    </source>
</evidence>
<keyword evidence="2" id="KW-0813">Transport</keyword>
<evidence type="ECO:0000313" key="5">
    <source>
        <dbReference type="EMBL" id="ERP30929.1"/>
    </source>
</evidence>
<dbReference type="GO" id="GO:0030288">
    <property type="term" value="C:outer membrane-bounded periplasmic space"/>
    <property type="evidence" value="ECO:0007669"/>
    <property type="project" value="UniProtKB-ARBA"/>
</dbReference>
<gene>
    <name evidence="5" type="ORF">CALK_2178</name>
</gene>
<dbReference type="PANTHER" id="PTHR30290">
    <property type="entry name" value="PERIPLASMIC BINDING COMPONENT OF ABC TRANSPORTER"/>
    <property type="match status" value="1"/>
</dbReference>
<dbReference type="PANTHER" id="PTHR30290:SF9">
    <property type="entry name" value="OLIGOPEPTIDE-BINDING PROTEIN APPA"/>
    <property type="match status" value="1"/>
</dbReference>
<dbReference type="GO" id="GO:0043190">
    <property type="term" value="C:ATP-binding cassette (ABC) transporter complex"/>
    <property type="evidence" value="ECO:0007669"/>
    <property type="project" value="InterPro"/>
</dbReference>
<evidence type="ECO:0000313" key="6">
    <source>
        <dbReference type="Proteomes" id="UP000017148"/>
    </source>
</evidence>
<dbReference type="EMBL" id="ASJR01000025">
    <property type="protein sequence ID" value="ERP30929.1"/>
    <property type="molecule type" value="Genomic_DNA"/>
</dbReference>
<sequence length="602" mass="68567">MKQLLLLISIIIAACAPQEEQQRDPVEDSIVLQEIPNLDSLAAAFEPEIGTYGGTLRLPLSANPDGFCPALSNSGYALTVMGYIYEGLLRTDPTTLERKPHLARSWDVCNDGLSWTFHLREDVYFSDSVQLTAHDVVFTFEEVIYNENLNSPQNITFRVGGEPIAVEAVDSFTVEFTLPAPFAPFLTIAGTPILPKHQYADEARAGTLRSYLSAGSDPSRVVGTGPFILESVDLGQRITLRRNPNYWQKDAAGNSLPYLDGVMFRIIQEENLQLMQFQRGELDHIALTGMQYPSLRRGQHRSDYSVYRVGPRWYNRFMRFNQNNQKDAEGAYFIPPEKQALFRSADFRRAVAHSINYADIIDIVYNGLAEKPMGVIGKRNPHYYAPDAPLYDYDPERADSLFAHVGLKDKNGDGFLQDTLGNRVSFSFSATAGVELIENVAGLIRKDMERRGIRMTTDLTEFNSLIERTEQTYNWDAISYSLSVTEDPHFGRATYMANSRRYIINPLRLDSAGDTIPKTYEPWEERIIEIFEEAAAEMDEDRRRELYEEWQYIEQDKALSIYLPVKEVIIGAQNRFKNVHITPHLGRGENLFHNVHEIFLRE</sequence>
<comment type="similarity">
    <text evidence="1">Belongs to the bacterial solute-binding protein 5 family.</text>
</comment>
<dbReference type="PROSITE" id="PS51257">
    <property type="entry name" value="PROKAR_LIPOPROTEIN"/>
    <property type="match status" value="1"/>
</dbReference>
<dbReference type="AlphaFoldDB" id="U7D351"/>
<dbReference type="InterPro" id="IPR000914">
    <property type="entry name" value="SBP_5_dom"/>
</dbReference>
<dbReference type="SUPFAM" id="SSF53850">
    <property type="entry name" value="Periplasmic binding protein-like II"/>
    <property type="match status" value="1"/>
</dbReference>
<accession>U7D351</accession>